<dbReference type="RefSeq" id="WP_143059297.1">
    <property type="nucleotide sequence ID" value="NZ_FOJG01000002.1"/>
</dbReference>
<dbReference type="InterPro" id="IPR025667">
    <property type="entry name" value="SprB_repeat"/>
</dbReference>
<sequence length="365" mass="39513">MSDLSIIHGILCCWLFLTISIRLEAQQIPLGNPSLEGPVGKGKVPAPWKVAAGTPDTQPGIFEIALAPSAGRSYIGMHSGRGFLEGIAQQLVRPLQPDSVYICSFDLAFTPAYLYPACYGNLAVFGGNAPGDTAELLWSSGNFTHENWQRYHAVFKPHAAYTYLSCWAYPTAPCNKSMYGIGLLLDNFSAIDPLVPPLVTASVTPCSCGEVNDGRIVLHVSGGVAPYRYKLDNGRWQTDSVFAGLKAGPHAADIIDAHDYTASAAALVTSPWKNCIVILPTAFSPNHDGQNDIFRPKVYDAIHDYRLSIYDRWGALLFVSNAPEAGWDGEVKGAPAGVQAYVYVCSYTDSRGEQHLLKGTVMLVR</sequence>
<dbReference type="InterPro" id="IPR026341">
    <property type="entry name" value="T9SS_type_B"/>
</dbReference>
<evidence type="ECO:0000313" key="1">
    <source>
        <dbReference type="EMBL" id="SEW54206.1"/>
    </source>
</evidence>
<dbReference type="Pfam" id="PF13585">
    <property type="entry name" value="CHU_C"/>
    <property type="match status" value="1"/>
</dbReference>
<dbReference type="OrthoDB" id="1123245at2"/>
<keyword evidence="2" id="KW-1185">Reference proteome</keyword>
<dbReference type="Proteomes" id="UP000199310">
    <property type="component" value="Unassembled WGS sequence"/>
</dbReference>
<organism evidence="1 2">
    <name type="scientific">Chitinophaga arvensicola</name>
    <dbReference type="NCBI Taxonomy" id="29529"/>
    <lineage>
        <taxon>Bacteria</taxon>
        <taxon>Pseudomonadati</taxon>
        <taxon>Bacteroidota</taxon>
        <taxon>Chitinophagia</taxon>
        <taxon>Chitinophagales</taxon>
        <taxon>Chitinophagaceae</taxon>
        <taxon>Chitinophaga</taxon>
    </lineage>
</organism>
<protein>
    <submittedName>
        <fullName evidence="1">Gliding motility-associated C-terminal domain-containing protein</fullName>
    </submittedName>
</protein>
<dbReference type="EMBL" id="FOJG01000002">
    <property type="protein sequence ID" value="SEW54206.1"/>
    <property type="molecule type" value="Genomic_DNA"/>
</dbReference>
<name>A0A1I0SBY6_9BACT</name>
<proteinExistence type="predicted"/>
<dbReference type="NCBIfam" id="TIGR04131">
    <property type="entry name" value="Bac_Flav_CTERM"/>
    <property type="match status" value="1"/>
</dbReference>
<gene>
    <name evidence="1" type="ORF">SAMN04488122_5959</name>
</gene>
<evidence type="ECO:0000313" key="2">
    <source>
        <dbReference type="Proteomes" id="UP000199310"/>
    </source>
</evidence>
<reference evidence="2" key="1">
    <citation type="submission" date="2016-10" db="EMBL/GenBank/DDBJ databases">
        <authorList>
            <person name="Varghese N."/>
            <person name="Submissions S."/>
        </authorList>
    </citation>
    <scope>NUCLEOTIDE SEQUENCE [LARGE SCALE GENOMIC DNA]</scope>
    <source>
        <strain evidence="2">DSM 3695</strain>
    </source>
</reference>
<dbReference type="Pfam" id="PF13573">
    <property type="entry name" value="SprB"/>
    <property type="match status" value="1"/>
</dbReference>
<dbReference type="STRING" id="29529.SAMN04488122_5959"/>
<dbReference type="AlphaFoldDB" id="A0A1I0SBY6"/>
<accession>A0A1I0SBY6</accession>